<feature type="domain" description="Methyl-accepting transducer" evidence="7">
    <location>
        <begin position="274"/>
        <end position="510"/>
    </location>
</feature>
<evidence type="ECO:0000259" key="9">
    <source>
        <dbReference type="PROSITE" id="PS50885"/>
    </source>
</evidence>
<comment type="similarity">
    <text evidence="4">Belongs to the methyl-accepting chemotaxis (MCP) protein family.</text>
</comment>
<comment type="caution">
    <text evidence="10">The sequence shown here is derived from an EMBL/GenBank/DDBJ whole genome shotgun (WGS) entry which is preliminary data.</text>
</comment>
<evidence type="ECO:0000256" key="3">
    <source>
        <dbReference type="ARBA" id="ARBA00023224"/>
    </source>
</evidence>
<evidence type="ECO:0000259" key="8">
    <source>
        <dbReference type="PROSITE" id="PS50192"/>
    </source>
</evidence>
<dbReference type="InterPro" id="IPR000727">
    <property type="entry name" value="T_SNARE_dom"/>
</dbReference>
<reference evidence="11" key="1">
    <citation type="journal article" date="2019" name="Int. J. Syst. Evol. Microbiol.">
        <title>The Global Catalogue of Microorganisms (GCM) 10K type strain sequencing project: providing services to taxonomists for standard genome sequencing and annotation.</title>
        <authorList>
            <consortium name="The Broad Institute Genomics Platform"/>
            <consortium name="The Broad Institute Genome Sequencing Center for Infectious Disease"/>
            <person name="Wu L."/>
            <person name="Ma J."/>
        </authorList>
    </citation>
    <scope>NUCLEOTIDE SEQUENCE [LARGE SCALE GENOMIC DNA]</scope>
    <source>
        <strain evidence="11">KCTC 42730</strain>
    </source>
</reference>
<dbReference type="Proteomes" id="UP001595453">
    <property type="component" value="Unassembled WGS sequence"/>
</dbReference>
<keyword evidence="6" id="KW-1133">Transmembrane helix</keyword>
<keyword evidence="3 5" id="KW-0807">Transducer</keyword>
<feature type="domain" description="T-SNARE coiled-coil homology" evidence="8">
    <location>
        <begin position="461"/>
        <end position="523"/>
    </location>
</feature>
<dbReference type="PANTHER" id="PTHR32089">
    <property type="entry name" value="METHYL-ACCEPTING CHEMOTAXIS PROTEIN MCPB"/>
    <property type="match status" value="1"/>
</dbReference>
<dbReference type="Pfam" id="PF00015">
    <property type="entry name" value="MCPsignal"/>
    <property type="match status" value="1"/>
</dbReference>
<evidence type="ECO:0000313" key="10">
    <source>
        <dbReference type="EMBL" id="MFC3034703.1"/>
    </source>
</evidence>
<evidence type="ECO:0000259" key="7">
    <source>
        <dbReference type="PROSITE" id="PS50111"/>
    </source>
</evidence>
<dbReference type="SMART" id="SM00283">
    <property type="entry name" value="MA"/>
    <property type="match status" value="1"/>
</dbReference>
<dbReference type="InterPro" id="IPR004089">
    <property type="entry name" value="MCPsignal_dom"/>
</dbReference>
<proteinExistence type="inferred from homology"/>
<dbReference type="Pfam" id="PF00672">
    <property type="entry name" value="HAMP"/>
    <property type="match status" value="1"/>
</dbReference>
<dbReference type="PROSITE" id="PS50192">
    <property type="entry name" value="T_SNARE"/>
    <property type="match status" value="1"/>
</dbReference>
<dbReference type="PROSITE" id="PS50885">
    <property type="entry name" value="HAMP"/>
    <property type="match status" value="1"/>
</dbReference>
<evidence type="ECO:0000256" key="5">
    <source>
        <dbReference type="PROSITE-ProRule" id="PRU00284"/>
    </source>
</evidence>
<evidence type="ECO:0000256" key="1">
    <source>
        <dbReference type="ARBA" id="ARBA00004429"/>
    </source>
</evidence>
<sequence>MSRLNDLSIRTKFAVPVVVVFVFLIVVSAFAYRQMQRLSDDLAVVTKTYISAISASLNADRDLYQAATAAQLYLLNPDNDKIKQQAKADFDENAKQALDRMQLVLANLADVPEIVTTAKDFNRDYNTWLSEAKQVFVFADQGNSTQANEYNTETVEVSFQRLRDHYDKIGEMTLELAQNTTAVAEQKNTTGRMLFITLVLLASLFGLLSVVYGPLLVTKRIDSIDEMIQSLCQGEGDLRGRLDTSGQDELTALAKSFNQLMANIQALIQHVQKDASQLEGSVSQLKSIATQSQTTSHDQRANLDMVATAINEMSHAVHEIASNAQGATSRTNEVQQHTDVAERVIDKSVSSIQGLSGAVEFASEVIQNLAMESKNIVQVLDVIRAIAEQTNLLALNAAIEAARAGEQGRGFAVVADEVRSLASRTQRSTEDIQQMIVGLERGVEQAVEAINRGKNEVGEVVQLSNEAREALAKVVEQLQLTNDTIYQIATATEQQSTVVDNITNNVNSLNSLSQTALQLVSDTNQSSHSIGTVATGLNHSVGRFKV</sequence>
<name>A0ABV7CQD4_9GAMM</name>
<dbReference type="InterPro" id="IPR003660">
    <property type="entry name" value="HAMP_dom"/>
</dbReference>
<dbReference type="SUPFAM" id="SSF58104">
    <property type="entry name" value="Methyl-accepting chemotaxis protein (MCP) signaling domain"/>
    <property type="match status" value="1"/>
</dbReference>
<comment type="subcellular location">
    <subcellularLocation>
        <location evidence="1">Cell inner membrane</location>
        <topology evidence="1">Multi-pass membrane protein</topology>
    </subcellularLocation>
</comment>
<dbReference type="RefSeq" id="WP_377128499.1">
    <property type="nucleotide sequence ID" value="NZ_JBHRSD010000047.1"/>
</dbReference>
<evidence type="ECO:0000313" key="11">
    <source>
        <dbReference type="Proteomes" id="UP001595453"/>
    </source>
</evidence>
<keyword evidence="6" id="KW-0812">Transmembrane</keyword>
<organism evidence="10 11">
    <name type="scientific">Pseudoalteromonas fenneropenaei</name>
    <dbReference type="NCBI Taxonomy" id="1737459"/>
    <lineage>
        <taxon>Bacteria</taxon>
        <taxon>Pseudomonadati</taxon>
        <taxon>Pseudomonadota</taxon>
        <taxon>Gammaproteobacteria</taxon>
        <taxon>Alteromonadales</taxon>
        <taxon>Pseudoalteromonadaceae</taxon>
        <taxon>Pseudoalteromonas</taxon>
    </lineage>
</organism>
<dbReference type="SMART" id="SM00304">
    <property type="entry name" value="HAMP"/>
    <property type="match status" value="1"/>
</dbReference>
<dbReference type="EMBL" id="JBHRSD010000047">
    <property type="protein sequence ID" value="MFC3034703.1"/>
    <property type="molecule type" value="Genomic_DNA"/>
</dbReference>
<gene>
    <name evidence="10" type="ORF">ACFOEE_19545</name>
</gene>
<evidence type="ECO:0000256" key="2">
    <source>
        <dbReference type="ARBA" id="ARBA00022519"/>
    </source>
</evidence>
<dbReference type="CDD" id="cd11386">
    <property type="entry name" value="MCP_signal"/>
    <property type="match status" value="1"/>
</dbReference>
<dbReference type="PROSITE" id="PS50111">
    <property type="entry name" value="CHEMOTAXIS_TRANSDUC_2"/>
    <property type="match status" value="1"/>
</dbReference>
<dbReference type="PANTHER" id="PTHR32089:SF65">
    <property type="entry name" value="CHEMOTAXIS SIGNAL TRANSDUCTION SYSTEM METHYL ACCEPTING SENSORY TRANSDUCER"/>
    <property type="match status" value="1"/>
</dbReference>
<keyword evidence="6" id="KW-0472">Membrane</keyword>
<dbReference type="Gene3D" id="1.10.287.950">
    <property type="entry name" value="Methyl-accepting chemotaxis protein"/>
    <property type="match status" value="1"/>
</dbReference>
<dbReference type="CDD" id="cd06225">
    <property type="entry name" value="HAMP"/>
    <property type="match status" value="1"/>
</dbReference>
<feature type="transmembrane region" description="Helical" evidence="6">
    <location>
        <begin position="194"/>
        <end position="217"/>
    </location>
</feature>
<accession>A0ABV7CQD4</accession>
<keyword evidence="2" id="KW-0997">Cell inner membrane</keyword>
<keyword evidence="11" id="KW-1185">Reference proteome</keyword>
<keyword evidence="2" id="KW-1003">Cell membrane</keyword>
<feature type="domain" description="HAMP" evidence="9">
    <location>
        <begin position="234"/>
        <end position="269"/>
    </location>
</feature>
<feature type="transmembrane region" description="Helical" evidence="6">
    <location>
        <begin position="13"/>
        <end position="32"/>
    </location>
</feature>
<dbReference type="Pfam" id="PF12729">
    <property type="entry name" value="4HB_MCP_1"/>
    <property type="match status" value="1"/>
</dbReference>
<evidence type="ECO:0000256" key="6">
    <source>
        <dbReference type="SAM" id="Phobius"/>
    </source>
</evidence>
<protein>
    <submittedName>
        <fullName evidence="10">Methyl-accepting chemotaxis protein</fullName>
    </submittedName>
</protein>
<dbReference type="InterPro" id="IPR024478">
    <property type="entry name" value="HlyB_4HB_MCP"/>
</dbReference>
<evidence type="ECO:0000256" key="4">
    <source>
        <dbReference type="ARBA" id="ARBA00029447"/>
    </source>
</evidence>